<dbReference type="SMART" id="SM00248">
    <property type="entry name" value="ANK"/>
    <property type="match status" value="4"/>
</dbReference>
<dbReference type="InterPro" id="IPR002110">
    <property type="entry name" value="Ankyrin_rpt"/>
</dbReference>
<dbReference type="AlphaFoldDB" id="A0A8S1Q373"/>
<protein>
    <recommendedName>
        <fullName evidence="7">Protein S-acyltransferase</fullName>
    </recommendedName>
</protein>
<dbReference type="OrthoDB" id="301925at2759"/>
<dbReference type="GO" id="GO:0006396">
    <property type="term" value="P:RNA processing"/>
    <property type="evidence" value="ECO:0007669"/>
    <property type="project" value="TreeGrafter"/>
</dbReference>
<dbReference type="GO" id="GO:0004540">
    <property type="term" value="F:RNA nuclease activity"/>
    <property type="evidence" value="ECO:0007669"/>
    <property type="project" value="TreeGrafter"/>
</dbReference>
<comment type="caution">
    <text evidence="5">The sequence shown here is derived from an EMBL/GenBank/DDBJ whole genome shotgun (WGS) entry which is preliminary data.</text>
</comment>
<evidence type="ECO:0000313" key="6">
    <source>
        <dbReference type="Proteomes" id="UP000692954"/>
    </source>
</evidence>
<evidence type="ECO:0000313" key="5">
    <source>
        <dbReference type="EMBL" id="CAD8109657.1"/>
    </source>
</evidence>
<accession>A0A8S1Q373</accession>
<keyword evidence="4" id="KW-0812">Transmembrane</keyword>
<evidence type="ECO:0000256" key="1">
    <source>
        <dbReference type="ARBA" id="ARBA00022737"/>
    </source>
</evidence>
<feature type="repeat" description="ANK" evidence="3">
    <location>
        <begin position="81"/>
        <end position="113"/>
    </location>
</feature>
<feature type="transmembrane region" description="Helical" evidence="4">
    <location>
        <begin position="255"/>
        <end position="272"/>
    </location>
</feature>
<dbReference type="Pfam" id="PF12796">
    <property type="entry name" value="Ank_2"/>
    <property type="match status" value="1"/>
</dbReference>
<proteinExistence type="predicted"/>
<dbReference type="PANTHER" id="PTHR24141:SF1">
    <property type="entry name" value="2-5A-DEPENDENT RIBONUCLEASE"/>
    <property type="match status" value="1"/>
</dbReference>
<evidence type="ECO:0000256" key="4">
    <source>
        <dbReference type="SAM" id="Phobius"/>
    </source>
</evidence>
<feature type="transmembrane region" description="Helical" evidence="4">
    <location>
        <begin position="226"/>
        <end position="243"/>
    </location>
</feature>
<keyword evidence="6" id="KW-1185">Reference proteome</keyword>
<dbReference type="PROSITE" id="PS50297">
    <property type="entry name" value="ANK_REP_REGION"/>
    <property type="match status" value="1"/>
</dbReference>
<evidence type="ECO:0000256" key="3">
    <source>
        <dbReference type="PROSITE-ProRule" id="PRU00023"/>
    </source>
</evidence>
<gene>
    <name evidence="5" type="ORF">PSON_ATCC_30995.1.T0940055</name>
</gene>
<dbReference type="PROSITE" id="PS50216">
    <property type="entry name" value="DHHC"/>
    <property type="match status" value="1"/>
</dbReference>
<dbReference type="PROSITE" id="PS50088">
    <property type="entry name" value="ANK_REPEAT"/>
    <property type="match status" value="1"/>
</dbReference>
<keyword evidence="4" id="KW-0472">Membrane</keyword>
<evidence type="ECO:0008006" key="7">
    <source>
        <dbReference type="Google" id="ProtNLM"/>
    </source>
</evidence>
<feature type="transmembrane region" description="Helical" evidence="4">
    <location>
        <begin position="442"/>
        <end position="466"/>
    </location>
</feature>
<feature type="transmembrane region" description="Helical" evidence="4">
    <location>
        <begin position="401"/>
        <end position="422"/>
    </location>
</feature>
<keyword evidence="4" id="KW-1133">Transmembrane helix</keyword>
<organism evidence="5 6">
    <name type="scientific">Paramecium sonneborni</name>
    <dbReference type="NCBI Taxonomy" id="65129"/>
    <lineage>
        <taxon>Eukaryota</taxon>
        <taxon>Sar</taxon>
        <taxon>Alveolata</taxon>
        <taxon>Ciliophora</taxon>
        <taxon>Intramacronucleata</taxon>
        <taxon>Oligohymenophorea</taxon>
        <taxon>Peniculida</taxon>
        <taxon>Parameciidae</taxon>
        <taxon>Paramecium</taxon>
    </lineage>
</organism>
<keyword evidence="2 3" id="KW-0040">ANK repeat</keyword>
<sequence>MNQIEEEMQFEEITKRKQYQIICLLLEKDIKFYNLFQYQNQQPLLHNLIIEKQVEVAHYVINLIQNCSQNPLQILDQPNPIQQTPLIIACYYGQLSIIKHLLKLGVNINKKDDHNFTPLLFSIKSNQTYIAIYLIYKGAEVFVKDLNGCSLAHWSAYNNNLFMLKILKNLFKLNLFEMDKKQKTPLARAQDQLSYECLNYLQSLQKKNTVKNKYLAYFKMHIQQHLYFITITILNLFILSRFTEFEESYLKHGSLFLQLYNIFFNFMLFYIIENAQMAKDAYQTNKNNVSSFNMSNEVFGEGQGCLEIDQTIVPFICDDHNNNQSMNMIYDSMIEIEKPFIRHIVQSIDQDTPIQFQPDQLCLDCMIVKLPKTEHCDQCKCCHPNFQICSSFYKKCLQDDWIFKFYFTLIITQFCGFIIYLYSYVLDIQFEIGQIEINFTFLLVSFITLLVLHQFIYILVLLYGFFNHYTYFEIMNLEKCWYRYKTIIKDNLVVRVLK</sequence>
<dbReference type="GO" id="GO:0003723">
    <property type="term" value="F:RNA binding"/>
    <property type="evidence" value="ECO:0007669"/>
    <property type="project" value="TreeGrafter"/>
</dbReference>
<reference evidence="5" key="1">
    <citation type="submission" date="2021-01" db="EMBL/GenBank/DDBJ databases">
        <authorList>
            <consortium name="Genoscope - CEA"/>
            <person name="William W."/>
        </authorList>
    </citation>
    <scope>NUCLEOTIDE SEQUENCE</scope>
</reference>
<name>A0A8S1Q373_9CILI</name>
<dbReference type="PANTHER" id="PTHR24141">
    <property type="entry name" value="2-5A-DEPENDENT RIBONUCLEASE"/>
    <property type="match status" value="1"/>
</dbReference>
<dbReference type="Proteomes" id="UP000692954">
    <property type="component" value="Unassembled WGS sequence"/>
</dbReference>
<dbReference type="EMBL" id="CAJJDN010000094">
    <property type="protein sequence ID" value="CAD8109657.1"/>
    <property type="molecule type" value="Genomic_DNA"/>
</dbReference>
<keyword evidence="1" id="KW-0677">Repeat</keyword>
<evidence type="ECO:0000256" key="2">
    <source>
        <dbReference type="ARBA" id="ARBA00023043"/>
    </source>
</evidence>